<comment type="caution">
    <text evidence="18">The sequence shown here is derived from an EMBL/GenBank/DDBJ whole genome shotgun (WGS) entry which is preliminary data.</text>
</comment>
<dbReference type="InterPro" id="IPR023346">
    <property type="entry name" value="Lysozyme-like_dom_sf"/>
</dbReference>
<keyword evidence="15" id="KW-0472">Membrane</keyword>
<keyword evidence="8" id="KW-0133">Cell shape</keyword>
<dbReference type="GeneID" id="89532218"/>
<sequence length="771" mass="79918">MAQNGRTGKAADEGRGRASEQTGWVRRHPIWTTVILLAVVLLVVPLTVAVVTYNRTEIPEPGSVRTEQISEIYQSDGTTMIGRIVPPEGNRTLIELDVVPVHVRNAVIAAEDRSFYTNEGYDPTGIGRAVIGQITGESSAGGGSTITQQYVKNTMVGDAPTYERKAKEIIIAAKMTNEWSKDQILEAYLNTIYFGRGAYGIAAASTAYFNKPVEALTVEEGALLAGVIQSPSALDPLNNREASERRWNYVMDGMRDMGAIDAQQRGNAVFPQVVEDPQAVEQNVGDPTNGPIRRQVLAELAQSGIDEQMLNTRGLKIITTIDPKTQDAVVNAARSNMQGESPDNRTAVVSINPRTGGVIGYYGGEEAEGWDYANAPLQTGSTFKIFGVAAALEQGIGLGTQISSAPVTTGNVTVTNVGGQSCGSCSISQALLMSLNTSFIRLQRMLDNGANDVRDMAHRTGIPKQIPGLPWETLSEQGEDPYDGLILGQYPIRVRDMATGLATFAAEGVHRPTHFIERVETADGEVLLDNSSIEGEEVVEADVANNLTSAMEPIAAYSNGHALAGGRPSASKSGTTQLGDTGYNKDAWFVGYTPSIATAVWVGTDDNKPLFNAWGGTMYGASVPADIWKSAMDGALSGTEWESFPEPGYIGGRAGRSSWESSGTGSGTTGGTGTGDTARQPSVAPAPVQPAPAPQAPGPLTIQVPGLPEIVIPGAGAPAPAQPAPAPQPAPGGGAGGGAAGGGNAGGGNAGGGGTEAGTGGGTGGDDDGGA</sequence>
<dbReference type="EMBL" id="SMCX01000023">
    <property type="protein sequence ID" value="TCW21871.1"/>
    <property type="molecule type" value="Genomic_DNA"/>
</dbReference>
<dbReference type="Pfam" id="PF00905">
    <property type="entry name" value="Transpeptidase"/>
    <property type="match status" value="1"/>
</dbReference>
<dbReference type="Gene3D" id="3.40.710.10">
    <property type="entry name" value="DD-peptidase/beta-lactamase superfamily"/>
    <property type="match status" value="1"/>
</dbReference>
<keyword evidence="4" id="KW-0645">Protease</keyword>
<dbReference type="GO" id="GO:0009252">
    <property type="term" value="P:peptidoglycan biosynthetic process"/>
    <property type="evidence" value="ECO:0007669"/>
    <property type="project" value="UniProtKB-KW"/>
</dbReference>
<keyword evidence="9" id="KW-0573">Peptidoglycan synthesis</keyword>
<evidence type="ECO:0000256" key="11">
    <source>
        <dbReference type="ARBA" id="ARBA00023316"/>
    </source>
</evidence>
<evidence type="ECO:0000256" key="1">
    <source>
        <dbReference type="ARBA" id="ARBA00007090"/>
    </source>
</evidence>
<protein>
    <submittedName>
        <fullName evidence="18">Peptidoglycan glycosyltransferase</fullName>
    </submittedName>
</protein>
<feature type="domain" description="Glycosyl transferase family 51" evidence="17">
    <location>
        <begin position="82"/>
        <end position="254"/>
    </location>
</feature>
<feature type="compositionally biased region" description="Basic and acidic residues" evidence="14">
    <location>
        <begin position="9"/>
        <end position="18"/>
    </location>
</feature>
<evidence type="ECO:0000256" key="12">
    <source>
        <dbReference type="ARBA" id="ARBA00034000"/>
    </source>
</evidence>
<feature type="region of interest" description="Disordered" evidence="14">
    <location>
        <begin position="646"/>
        <end position="771"/>
    </location>
</feature>
<proteinExistence type="inferred from homology"/>
<dbReference type="InterPro" id="IPR012338">
    <property type="entry name" value="Beta-lactam/transpept-like"/>
</dbReference>
<dbReference type="InterPro" id="IPR050396">
    <property type="entry name" value="Glycosyltr_51/Transpeptidase"/>
</dbReference>
<feature type="compositionally biased region" description="Pro residues" evidence="14">
    <location>
        <begin position="720"/>
        <end position="730"/>
    </location>
</feature>
<evidence type="ECO:0000313" key="18">
    <source>
        <dbReference type="EMBL" id="TCW21871.1"/>
    </source>
</evidence>
<dbReference type="AlphaFoldDB" id="A0A4R3ZPU3"/>
<dbReference type="GO" id="GO:0006508">
    <property type="term" value="P:proteolysis"/>
    <property type="evidence" value="ECO:0007669"/>
    <property type="project" value="UniProtKB-KW"/>
</dbReference>
<feature type="compositionally biased region" description="Gly residues" evidence="14">
    <location>
        <begin position="664"/>
        <end position="674"/>
    </location>
</feature>
<dbReference type="SUPFAM" id="SSF56601">
    <property type="entry name" value="beta-lactamase/transpeptidase-like"/>
    <property type="match status" value="1"/>
</dbReference>
<dbReference type="FunFam" id="1.10.3810.10:FF:000001">
    <property type="entry name" value="Penicillin-binding protein 1A"/>
    <property type="match status" value="1"/>
</dbReference>
<dbReference type="InterPro" id="IPR001460">
    <property type="entry name" value="PCN-bd_Tpept"/>
</dbReference>
<keyword evidence="15" id="KW-0812">Transmembrane</keyword>
<gene>
    <name evidence="18" type="ORF">EDD19_12334</name>
</gene>
<organism evidence="18 19">
    <name type="scientific">Dietzia cinnamea</name>
    <dbReference type="NCBI Taxonomy" id="321318"/>
    <lineage>
        <taxon>Bacteria</taxon>
        <taxon>Bacillati</taxon>
        <taxon>Actinomycetota</taxon>
        <taxon>Actinomycetes</taxon>
        <taxon>Mycobacteriales</taxon>
        <taxon>Dietziaceae</taxon>
        <taxon>Dietzia</taxon>
    </lineage>
</organism>
<evidence type="ECO:0000256" key="4">
    <source>
        <dbReference type="ARBA" id="ARBA00022670"/>
    </source>
</evidence>
<evidence type="ECO:0000256" key="6">
    <source>
        <dbReference type="ARBA" id="ARBA00022679"/>
    </source>
</evidence>
<evidence type="ECO:0000256" key="10">
    <source>
        <dbReference type="ARBA" id="ARBA00023268"/>
    </source>
</evidence>
<evidence type="ECO:0000256" key="15">
    <source>
        <dbReference type="SAM" id="Phobius"/>
    </source>
</evidence>
<keyword evidence="10" id="KW-0511">Multifunctional enzyme</keyword>
<evidence type="ECO:0000313" key="19">
    <source>
        <dbReference type="Proteomes" id="UP000295805"/>
    </source>
</evidence>
<dbReference type="Proteomes" id="UP000295805">
    <property type="component" value="Unassembled WGS sequence"/>
</dbReference>
<dbReference type="GO" id="GO:0008955">
    <property type="term" value="F:peptidoglycan glycosyltransferase activity"/>
    <property type="evidence" value="ECO:0007669"/>
    <property type="project" value="UniProtKB-EC"/>
</dbReference>
<dbReference type="Gene3D" id="1.10.3810.10">
    <property type="entry name" value="Biosynthetic peptidoglycan transglycosylase-like"/>
    <property type="match status" value="1"/>
</dbReference>
<comment type="catalytic activity">
    <reaction evidence="12">
        <text>Preferential cleavage: (Ac)2-L-Lys-D-Ala-|-D-Ala. Also transpeptidation of peptidyl-alanyl moieties that are N-acyl substituents of D-alanine.</text>
        <dbReference type="EC" id="3.4.16.4"/>
    </reaction>
</comment>
<dbReference type="InterPro" id="IPR036950">
    <property type="entry name" value="PBP_transglycosylase"/>
</dbReference>
<evidence type="ECO:0000256" key="8">
    <source>
        <dbReference type="ARBA" id="ARBA00022960"/>
    </source>
</evidence>
<dbReference type="GO" id="GO:0009002">
    <property type="term" value="F:serine-type D-Ala-D-Ala carboxypeptidase activity"/>
    <property type="evidence" value="ECO:0007669"/>
    <property type="project" value="UniProtKB-EC"/>
</dbReference>
<dbReference type="GO" id="GO:0071555">
    <property type="term" value="P:cell wall organization"/>
    <property type="evidence" value="ECO:0007669"/>
    <property type="project" value="UniProtKB-KW"/>
</dbReference>
<dbReference type="GO" id="GO:0008360">
    <property type="term" value="P:regulation of cell shape"/>
    <property type="evidence" value="ECO:0007669"/>
    <property type="project" value="UniProtKB-KW"/>
</dbReference>
<keyword evidence="3" id="KW-0121">Carboxypeptidase</keyword>
<keyword evidence="15" id="KW-1133">Transmembrane helix</keyword>
<feature type="domain" description="Penicillin-binding protein transpeptidase" evidence="16">
    <location>
        <begin position="347"/>
        <end position="627"/>
    </location>
</feature>
<comment type="similarity">
    <text evidence="2">In the N-terminal section; belongs to the glycosyltransferase 51 family.</text>
</comment>
<dbReference type="GO" id="GO:0030288">
    <property type="term" value="C:outer membrane-bounded periplasmic space"/>
    <property type="evidence" value="ECO:0007669"/>
    <property type="project" value="TreeGrafter"/>
</dbReference>
<keyword evidence="7" id="KW-0378">Hydrolase</keyword>
<keyword evidence="11" id="KW-0961">Cell wall biogenesis/degradation</keyword>
<dbReference type="PANTHER" id="PTHR32282">
    <property type="entry name" value="BINDING PROTEIN TRANSPEPTIDASE, PUTATIVE-RELATED"/>
    <property type="match status" value="1"/>
</dbReference>
<dbReference type="PANTHER" id="PTHR32282:SF34">
    <property type="entry name" value="PENICILLIN-BINDING PROTEIN 1A"/>
    <property type="match status" value="1"/>
</dbReference>
<name>A0A4R3ZPU3_9ACTN</name>
<keyword evidence="5" id="KW-0328">Glycosyltransferase</keyword>
<evidence type="ECO:0000259" key="16">
    <source>
        <dbReference type="Pfam" id="PF00905"/>
    </source>
</evidence>
<dbReference type="SUPFAM" id="SSF53955">
    <property type="entry name" value="Lysozyme-like"/>
    <property type="match status" value="1"/>
</dbReference>
<evidence type="ECO:0000256" key="5">
    <source>
        <dbReference type="ARBA" id="ARBA00022676"/>
    </source>
</evidence>
<evidence type="ECO:0000256" key="2">
    <source>
        <dbReference type="ARBA" id="ARBA00007739"/>
    </source>
</evidence>
<feature type="transmembrane region" description="Helical" evidence="15">
    <location>
        <begin position="30"/>
        <end position="53"/>
    </location>
</feature>
<evidence type="ECO:0000256" key="13">
    <source>
        <dbReference type="ARBA" id="ARBA00049902"/>
    </source>
</evidence>
<keyword evidence="6 18" id="KW-0808">Transferase</keyword>
<dbReference type="Pfam" id="PF00912">
    <property type="entry name" value="Transgly"/>
    <property type="match status" value="1"/>
</dbReference>
<feature type="compositionally biased region" description="Gly residues" evidence="14">
    <location>
        <begin position="731"/>
        <end position="764"/>
    </location>
</feature>
<comment type="similarity">
    <text evidence="1">In the C-terminal section; belongs to the transpeptidase family.</text>
</comment>
<dbReference type="RefSeq" id="WP_131886272.1">
    <property type="nucleotide sequence ID" value="NZ_CP143053.1"/>
</dbReference>
<dbReference type="GO" id="GO:0008658">
    <property type="term" value="F:penicillin binding"/>
    <property type="evidence" value="ECO:0007669"/>
    <property type="project" value="InterPro"/>
</dbReference>
<accession>A0A4R3ZPU3</accession>
<feature type="compositionally biased region" description="Pro residues" evidence="14">
    <location>
        <begin position="687"/>
        <end position="697"/>
    </location>
</feature>
<evidence type="ECO:0000256" key="3">
    <source>
        <dbReference type="ARBA" id="ARBA00022645"/>
    </source>
</evidence>
<evidence type="ECO:0000259" key="17">
    <source>
        <dbReference type="Pfam" id="PF00912"/>
    </source>
</evidence>
<evidence type="ECO:0000256" key="7">
    <source>
        <dbReference type="ARBA" id="ARBA00022801"/>
    </source>
</evidence>
<reference evidence="18 19" key="1">
    <citation type="submission" date="2019-03" db="EMBL/GenBank/DDBJ databases">
        <title>Root nodule microbial communities of legume samples collected from USA, Mexico and Botswana.</title>
        <authorList>
            <person name="Hirsch A."/>
        </authorList>
    </citation>
    <scope>NUCLEOTIDE SEQUENCE [LARGE SCALE GENOMIC DNA]</scope>
    <source>
        <strain evidence="18 19">55</strain>
    </source>
</reference>
<evidence type="ECO:0000256" key="14">
    <source>
        <dbReference type="SAM" id="MobiDB-lite"/>
    </source>
</evidence>
<feature type="region of interest" description="Disordered" evidence="14">
    <location>
        <begin position="1"/>
        <end position="21"/>
    </location>
</feature>
<dbReference type="InterPro" id="IPR001264">
    <property type="entry name" value="Glyco_trans_51"/>
</dbReference>
<comment type="catalytic activity">
    <reaction evidence="13">
        <text>[GlcNAc-(1-&gt;4)-Mur2Ac(oyl-L-Ala-gamma-D-Glu-L-Lys-D-Ala-D-Ala)](n)-di-trans,octa-cis-undecaprenyl diphosphate + beta-D-GlcNAc-(1-&gt;4)-Mur2Ac(oyl-L-Ala-gamma-D-Glu-L-Lys-D-Ala-D-Ala)-di-trans,octa-cis-undecaprenyl diphosphate = [GlcNAc-(1-&gt;4)-Mur2Ac(oyl-L-Ala-gamma-D-Glu-L-Lys-D-Ala-D-Ala)](n+1)-di-trans,octa-cis-undecaprenyl diphosphate + di-trans,octa-cis-undecaprenyl diphosphate + H(+)</text>
        <dbReference type="Rhea" id="RHEA:23708"/>
        <dbReference type="Rhea" id="RHEA-COMP:9602"/>
        <dbReference type="Rhea" id="RHEA-COMP:9603"/>
        <dbReference type="ChEBI" id="CHEBI:15378"/>
        <dbReference type="ChEBI" id="CHEBI:58405"/>
        <dbReference type="ChEBI" id="CHEBI:60033"/>
        <dbReference type="ChEBI" id="CHEBI:78435"/>
        <dbReference type="EC" id="2.4.99.28"/>
    </reaction>
</comment>
<evidence type="ECO:0000256" key="9">
    <source>
        <dbReference type="ARBA" id="ARBA00022984"/>
    </source>
</evidence>